<protein>
    <submittedName>
        <fullName evidence="4">Monosaccharide ABC transporter ATP-binding protein, CUT2 family</fullName>
    </submittedName>
</protein>
<dbReference type="EMBL" id="FOFG01000011">
    <property type="protein sequence ID" value="SER10689.1"/>
    <property type="molecule type" value="Genomic_DNA"/>
</dbReference>
<organism evidence="4 5">
    <name type="scientific">Faunimonas pinastri</name>
    <dbReference type="NCBI Taxonomy" id="1855383"/>
    <lineage>
        <taxon>Bacteria</taxon>
        <taxon>Pseudomonadati</taxon>
        <taxon>Pseudomonadota</taxon>
        <taxon>Alphaproteobacteria</taxon>
        <taxon>Hyphomicrobiales</taxon>
        <taxon>Afifellaceae</taxon>
        <taxon>Faunimonas</taxon>
    </lineage>
</organism>
<dbReference type="RefSeq" id="WP_092497896.1">
    <property type="nucleotide sequence ID" value="NZ_FOFG01000011.1"/>
</dbReference>
<keyword evidence="2 4" id="KW-0067">ATP-binding</keyword>
<dbReference type="Pfam" id="PF00005">
    <property type="entry name" value="ABC_tran"/>
    <property type="match status" value="1"/>
</dbReference>
<evidence type="ECO:0000313" key="5">
    <source>
        <dbReference type="Proteomes" id="UP000199647"/>
    </source>
</evidence>
<dbReference type="OrthoDB" id="9776369at2"/>
<dbReference type="GO" id="GO:0005524">
    <property type="term" value="F:ATP binding"/>
    <property type="evidence" value="ECO:0007669"/>
    <property type="project" value="UniProtKB-KW"/>
</dbReference>
<evidence type="ECO:0000256" key="2">
    <source>
        <dbReference type="ARBA" id="ARBA00022840"/>
    </source>
</evidence>
<keyword evidence="1" id="KW-0547">Nucleotide-binding</keyword>
<feature type="domain" description="ABC transporter" evidence="3">
    <location>
        <begin position="12"/>
        <end position="252"/>
    </location>
</feature>
<sequence>MTLGTEGEGPLLELKNVHMSFGRVDVLKGIDLTIRRGEVVALVGDNGAGKSTMIKVITGVHRPTAGHVAIRGERVNMTSVQDSRQRGIETVYQERALAGQQEIWRNVFAGREIRNALGFMNVKKQRSETEKLLRTRMGFTSRAITADSEVQGLSGGEKQGVAIARALYFEADLIILDEPTMGLSLKETDKVLDFVRAIKAQRKSVILIDHNILHVYSVADRFVILDRGQVVGEFTKDQISREDLIETMVRLHQTGQLELH</sequence>
<name>A0A1H9LHG6_9HYPH</name>
<dbReference type="PROSITE" id="PS50893">
    <property type="entry name" value="ABC_TRANSPORTER_2"/>
    <property type="match status" value="1"/>
</dbReference>
<proteinExistence type="predicted"/>
<accession>A0A1H9LHG6</accession>
<dbReference type="Gene3D" id="3.40.50.300">
    <property type="entry name" value="P-loop containing nucleotide triphosphate hydrolases"/>
    <property type="match status" value="1"/>
</dbReference>
<dbReference type="InterPro" id="IPR003593">
    <property type="entry name" value="AAA+_ATPase"/>
</dbReference>
<dbReference type="SUPFAM" id="SSF52540">
    <property type="entry name" value="P-loop containing nucleoside triphosphate hydrolases"/>
    <property type="match status" value="1"/>
</dbReference>
<keyword evidence="5" id="KW-1185">Reference proteome</keyword>
<evidence type="ECO:0000256" key="1">
    <source>
        <dbReference type="ARBA" id="ARBA00022741"/>
    </source>
</evidence>
<dbReference type="PANTHER" id="PTHR43790:SF8">
    <property type="entry name" value="SUGAR ABC TRANSPORTER ATP-BINDING PROTEIN"/>
    <property type="match status" value="1"/>
</dbReference>
<dbReference type="SMART" id="SM00382">
    <property type="entry name" value="AAA"/>
    <property type="match status" value="1"/>
</dbReference>
<gene>
    <name evidence="4" type="ORF">SAMN05216548_11193</name>
</gene>
<dbReference type="InterPro" id="IPR003439">
    <property type="entry name" value="ABC_transporter-like_ATP-bd"/>
</dbReference>
<reference evidence="4 5" key="1">
    <citation type="submission" date="2016-10" db="EMBL/GenBank/DDBJ databases">
        <authorList>
            <person name="de Groot N.N."/>
        </authorList>
    </citation>
    <scope>NUCLEOTIDE SEQUENCE [LARGE SCALE GENOMIC DNA]</scope>
    <source>
        <strain evidence="4 5">A52C2</strain>
    </source>
</reference>
<dbReference type="STRING" id="1855383.SAMN05216548_11193"/>
<dbReference type="Proteomes" id="UP000199647">
    <property type="component" value="Unassembled WGS sequence"/>
</dbReference>
<dbReference type="AlphaFoldDB" id="A0A1H9LHG6"/>
<evidence type="ECO:0000259" key="3">
    <source>
        <dbReference type="PROSITE" id="PS50893"/>
    </source>
</evidence>
<dbReference type="InterPro" id="IPR027417">
    <property type="entry name" value="P-loop_NTPase"/>
</dbReference>
<evidence type="ECO:0000313" key="4">
    <source>
        <dbReference type="EMBL" id="SER10689.1"/>
    </source>
</evidence>
<dbReference type="GO" id="GO:0016887">
    <property type="term" value="F:ATP hydrolysis activity"/>
    <property type="evidence" value="ECO:0007669"/>
    <property type="project" value="InterPro"/>
</dbReference>
<dbReference type="InterPro" id="IPR050107">
    <property type="entry name" value="ABC_carbohydrate_import_ATPase"/>
</dbReference>
<dbReference type="PANTHER" id="PTHR43790">
    <property type="entry name" value="CARBOHYDRATE TRANSPORT ATP-BINDING PROTEIN MG119-RELATED"/>
    <property type="match status" value="1"/>
</dbReference>
<dbReference type="CDD" id="cd03216">
    <property type="entry name" value="ABC_Carb_Monos_I"/>
    <property type="match status" value="1"/>
</dbReference>